<evidence type="ECO:0000313" key="8">
    <source>
        <dbReference type="Proteomes" id="UP000257127"/>
    </source>
</evidence>
<evidence type="ECO:0000256" key="3">
    <source>
        <dbReference type="ARBA" id="ARBA00012277"/>
    </source>
</evidence>
<name>A0A3E1F093_9FLAO</name>
<protein>
    <recommendedName>
        <fullName evidence="3">3-methyl-2-oxobutanoate dehydrogenase (2-methylpropanoyl-transferring)</fullName>
        <ecNumber evidence="3">1.2.4.4</ecNumber>
    </recommendedName>
</protein>
<dbReference type="InterPro" id="IPR009014">
    <property type="entry name" value="Transketo_C/PFOR_II"/>
</dbReference>
<gene>
    <name evidence="7" type="ORF">DXU93_05195</name>
</gene>
<evidence type="ECO:0000256" key="2">
    <source>
        <dbReference type="ARBA" id="ARBA00003906"/>
    </source>
</evidence>
<dbReference type="CDD" id="cd02000">
    <property type="entry name" value="TPP_E1_PDC_ADC_BCADC"/>
    <property type="match status" value="1"/>
</dbReference>
<dbReference type="GO" id="GO:0003863">
    <property type="term" value="F:branched-chain 2-oxo acid dehydrogenase activity"/>
    <property type="evidence" value="ECO:0007669"/>
    <property type="project" value="UniProtKB-EC"/>
</dbReference>
<comment type="function">
    <text evidence="2">E1 component of the 2-oxoglutarate dehydrogenase (OGDH) complex which catalyzes the decarboxylation of 2-oxoglutarate, the first step in the conversion of 2-oxoglutarate to succinyl-CoA and CO(2).</text>
</comment>
<dbReference type="Proteomes" id="UP000257127">
    <property type="component" value="Unassembled WGS sequence"/>
</dbReference>
<evidence type="ECO:0000256" key="5">
    <source>
        <dbReference type="ARBA" id="ARBA00023052"/>
    </source>
</evidence>
<dbReference type="EMBL" id="QURB01000002">
    <property type="protein sequence ID" value="RFC55218.1"/>
    <property type="molecule type" value="Genomic_DNA"/>
</dbReference>
<dbReference type="Gene3D" id="3.40.50.970">
    <property type="match status" value="2"/>
</dbReference>
<dbReference type="Pfam" id="PF00676">
    <property type="entry name" value="E1_dh"/>
    <property type="match status" value="1"/>
</dbReference>
<dbReference type="Pfam" id="PF02779">
    <property type="entry name" value="Transket_pyr"/>
    <property type="match status" value="1"/>
</dbReference>
<evidence type="ECO:0000259" key="6">
    <source>
        <dbReference type="SMART" id="SM00861"/>
    </source>
</evidence>
<dbReference type="SUPFAM" id="SSF52922">
    <property type="entry name" value="TK C-terminal domain-like"/>
    <property type="match status" value="1"/>
</dbReference>
<dbReference type="PANTHER" id="PTHR42980:SF1">
    <property type="entry name" value="2-OXOISOVALERATE DEHYDROGENASE SUBUNIT BETA, MITOCHONDRIAL"/>
    <property type="match status" value="1"/>
</dbReference>
<dbReference type="AlphaFoldDB" id="A0A3E1F093"/>
<dbReference type="InterPro" id="IPR005475">
    <property type="entry name" value="Transketolase-like_Pyr-bd"/>
</dbReference>
<dbReference type="GO" id="GO:0007584">
    <property type="term" value="P:response to nutrient"/>
    <property type="evidence" value="ECO:0007669"/>
    <property type="project" value="TreeGrafter"/>
</dbReference>
<dbReference type="RefSeq" id="WP_116880197.1">
    <property type="nucleotide sequence ID" value="NZ_QURB01000002.1"/>
</dbReference>
<feature type="domain" description="Transketolase-like pyrimidine-binding" evidence="6">
    <location>
        <begin position="482"/>
        <end position="656"/>
    </location>
</feature>
<proteinExistence type="predicted"/>
<reference evidence="7 8" key="1">
    <citation type="submission" date="2018-08" db="EMBL/GenBank/DDBJ databases">
        <title>The draft genome squence of Brumimicrobium sp. N62.</title>
        <authorList>
            <person name="Du Z.-J."/>
            <person name="Luo H.-R."/>
        </authorList>
    </citation>
    <scope>NUCLEOTIDE SEQUENCE [LARGE SCALE GENOMIC DNA]</scope>
    <source>
        <strain evidence="7 8">N62</strain>
    </source>
</reference>
<comment type="caution">
    <text evidence="7">The sequence shown here is derived from an EMBL/GenBank/DDBJ whole genome shotgun (WGS) entry which is preliminary data.</text>
</comment>
<dbReference type="GO" id="GO:0009083">
    <property type="term" value="P:branched-chain amino acid catabolic process"/>
    <property type="evidence" value="ECO:0007669"/>
    <property type="project" value="TreeGrafter"/>
</dbReference>
<evidence type="ECO:0000256" key="4">
    <source>
        <dbReference type="ARBA" id="ARBA00023002"/>
    </source>
</evidence>
<dbReference type="SUPFAM" id="SSF52518">
    <property type="entry name" value="Thiamin diphosphate-binding fold (THDP-binding)"/>
    <property type="match status" value="2"/>
</dbReference>
<accession>A0A3E1F093</accession>
<comment type="cofactor">
    <cofactor evidence="1">
        <name>thiamine diphosphate</name>
        <dbReference type="ChEBI" id="CHEBI:58937"/>
    </cofactor>
</comment>
<keyword evidence="4" id="KW-0560">Oxidoreductase</keyword>
<dbReference type="InterPro" id="IPR033248">
    <property type="entry name" value="Transketolase_C"/>
</dbReference>
<dbReference type="OrthoDB" id="9769337at2"/>
<dbReference type="InterPro" id="IPR001017">
    <property type="entry name" value="DH_E1"/>
</dbReference>
<evidence type="ECO:0000313" key="7">
    <source>
        <dbReference type="EMBL" id="RFC55218.1"/>
    </source>
</evidence>
<dbReference type="Pfam" id="PF02780">
    <property type="entry name" value="Transketolase_C"/>
    <property type="match status" value="1"/>
</dbReference>
<dbReference type="SMART" id="SM00861">
    <property type="entry name" value="Transket_pyr"/>
    <property type="match status" value="1"/>
</dbReference>
<keyword evidence="5" id="KW-0786">Thiamine pyrophosphate</keyword>
<sequence>MSKNTVLKEEPNKIDFEDFKKEVIADYELACISREASLLGRREVLTGKAKFGIFGDGKEVAQIALAKQFKDGDFRSGYYRDQTIMMAIDQLNVQQYFAALYAETDVNLEPASAGRQMGGHYSTRNIDENGEWKNLMEQKNSSADISPTAGQMSRLLGLAQASKVYRNHDELKNIEKFKSFSNGGNEVAFGTIGDASTSEGQFWEAMNAAGVLQVPMVMSVWDDGYGISVSKKFQTIKENISEALSGFKRTEEKPGFEIFNTKGWDYPHLCATYEKAVRLAREEHIPVLVHVEEVNQPQGHSTSGSHERYKSDERLKWEKEFDALAKFKEFIVNFKGENGETIANEEELDTIQKAAKKSVMAQKKAAWADFRNGVGADFNTAIQLMKNVASESANGTFINKEIESLEKEYEPIRRDVFNTVNKVLRLVRGEKGDARAQLINWYKGKLKENKERYGSHLHSSSKYAVTNIEGVAPTYGDDEKVDDGRIILRDNFMKLFEKHPEIITFGEDTGKIGGVNQSMEGMQEKFGELRVSDTGIRENTILGQGIGMAMRGLRPIAEIQYLDYLLYAIQVISDDLATLQYRTKGGQKAPVIIRTRGHRLEGIWHSGSPMGMIINAARGVNVCVPRNMTQAAGMYNTLIEADEPALVIEPLNGYRVKEPVPTNLGEFKVELGKVDVVKEGTDLTLVSYGSTFNIAEGAVKELEKSGISVELIDVQTLLPFDLDHTISKSLEKTSRLMIVDEDVSSGASAYILDQILVKQKAYYLLDSEPVTVSANDHRPAYGTDGDYFSKPNIDDIYAAAYKLMNEADPKEFPSFLD</sequence>
<dbReference type="EC" id="1.2.4.4" evidence="3"/>
<organism evidence="7 8">
    <name type="scientific">Brumimicrobium aurantiacum</name>
    <dbReference type="NCBI Taxonomy" id="1737063"/>
    <lineage>
        <taxon>Bacteria</taxon>
        <taxon>Pseudomonadati</taxon>
        <taxon>Bacteroidota</taxon>
        <taxon>Flavobacteriia</taxon>
        <taxon>Flavobacteriales</taxon>
        <taxon>Crocinitomicaceae</taxon>
        <taxon>Brumimicrobium</taxon>
    </lineage>
</organism>
<dbReference type="Gene3D" id="3.40.50.920">
    <property type="match status" value="1"/>
</dbReference>
<keyword evidence="8" id="KW-1185">Reference proteome</keyword>
<dbReference type="PANTHER" id="PTHR42980">
    <property type="entry name" value="2-OXOISOVALERATE DEHYDROGENASE SUBUNIT BETA-RELATED"/>
    <property type="match status" value="1"/>
</dbReference>
<evidence type="ECO:0000256" key="1">
    <source>
        <dbReference type="ARBA" id="ARBA00001964"/>
    </source>
</evidence>
<dbReference type="InterPro" id="IPR029061">
    <property type="entry name" value="THDP-binding"/>
</dbReference>